<dbReference type="RefSeq" id="WP_138773872.1">
    <property type="nucleotide sequence ID" value="NZ_JBHSSX010000021.1"/>
</dbReference>
<dbReference type="EMBL" id="VCQT01000045">
    <property type="protein sequence ID" value="TMW11036.1"/>
    <property type="molecule type" value="Genomic_DNA"/>
</dbReference>
<gene>
    <name evidence="1" type="ORF">FGS76_17200</name>
</gene>
<organism evidence="1 2">
    <name type="scientific">Alloalcanivorax gelatiniphagus</name>
    <dbReference type="NCBI Taxonomy" id="1194167"/>
    <lineage>
        <taxon>Bacteria</taxon>
        <taxon>Pseudomonadati</taxon>
        <taxon>Pseudomonadota</taxon>
        <taxon>Gammaproteobacteria</taxon>
        <taxon>Oceanospirillales</taxon>
        <taxon>Alcanivoracaceae</taxon>
        <taxon>Alloalcanivorax</taxon>
    </lineage>
</organism>
<comment type="caution">
    <text evidence="1">The sequence shown here is derived from an EMBL/GenBank/DDBJ whole genome shotgun (WGS) entry which is preliminary data.</text>
</comment>
<dbReference type="Proteomes" id="UP000739180">
    <property type="component" value="Unassembled WGS sequence"/>
</dbReference>
<accession>A0ABY2XH88</accession>
<name>A0ABY2XH88_9GAMM</name>
<dbReference type="PROSITE" id="PS51257">
    <property type="entry name" value="PROKAR_LIPOPROTEIN"/>
    <property type="match status" value="1"/>
</dbReference>
<evidence type="ECO:0000313" key="2">
    <source>
        <dbReference type="Proteomes" id="UP000739180"/>
    </source>
</evidence>
<reference evidence="1 2" key="1">
    <citation type="submission" date="2019-05" db="EMBL/GenBank/DDBJ databases">
        <title>Genome of Alcanivorax gelatiniphagus, an oil degrading marine bacteria.</title>
        <authorList>
            <person name="Kwon K.K."/>
        </authorList>
    </citation>
    <scope>NUCLEOTIDE SEQUENCE [LARGE SCALE GENOMIC DNA]</scope>
    <source>
        <strain evidence="1 2">MEBiC 08158</strain>
    </source>
</reference>
<evidence type="ECO:0000313" key="1">
    <source>
        <dbReference type="EMBL" id="TMW11036.1"/>
    </source>
</evidence>
<proteinExistence type="predicted"/>
<evidence type="ECO:0008006" key="3">
    <source>
        <dbReference type="Google" id="ProtNLM"/>
    </source>
</evidence>
<protein>
    <recommendedName>
        <fullName evidence="3">Lipoprotein</fullName>
    </recommendedName>
</protein>
<keyword evidence="2" id="KW-1185">Reference proteome</keyword>
<sequence>MKIASVFLVIIFLSGCTTVKYNGSPMAVKNVDYPPVGQEVTAYVGDHMVEKGVIYEEQVLYLKQRVDGFLYDIPSNNYPQVGFDSKQDFFSAVGVIRGALSDPIEALAIKKQGHSKLCVITTLGGRACYDADYERHGRVSETKNSFQQTLIYSGRVGSKINIGYREFSNNTARPAFNNEVEYDLSASRVIGYKGAQIEVLNADNSSITYKLIRNFPNR</sequence>